<dbReference type="SMART" id="SM00220">
    <property type="entry name" value="S_TKc"/>
    <property type="match status" value="1"/>
</dbReference>
<dbReference type="AlphaFoldDB" id="A0A7M7RFF9"/>
<reference evidence="7" key="2">
    <citation type="submission" date="2021-01" db="UniProtKB">
        <authorList>
            <consortium name="EnsemblMetazoa"/>
        </authorList>
    </citation>
    <scope>IDENTIFICATION</scope>
</reference>
<dbReference type="Proteomes" id="UP000007110">
    <property type="component" value="Unassembled WGS sequence"/>
</dbReference>
<dbReference type="FunCoup" id="A0A7M7RFF9">
    <property type="interactions" value="511"/>
</dbReference>
<keyword evidence="2" id="KW-0547">Nucleotide-binding</keyword>
<dbReference type="GeneID" id="594211"/>
<evidence type="ECO:0000313" key="7">
    <source>
        <dbReference type="EnsemblMetazoa" id="XP_798752"/>
    </source>
</evidence>
<dbReference type="InterPro" id="IPR041989">
    <property type="entry name" value="PKc_TOPK"/>
</dbReference>
<protein>
    <recommendedName>
        <fullName evidence="6">Protein kinase domain-containing protein</fullName>
    </recommendedName>
</protein>
<dbReference type="RefSeq" id="XP_798752.2">
    <property type="nucleotide sequence ID" value="XM_793659.5"/>
</dbReference>
<evidence type="ECO:0000256" key="2">
    <source>
        <dbReference type="ARBA" id="ARBA00022741"/>
    </source>
</evidence>
<dbReference type="InParanoid" id="A0A7M7RFF9"/>
<dbReference type="Gene3D" id="1.10.510.10">
    <property type="entry name" value="Transferase(Phosphotransferase) domain 1"/>
    <property type="match status" value="1"/>
</dbReference>
<name>A0A7M7RFF9_STRPU</name>
<dbReference type="GO" id="GO:0004674">
    <property type="term" value="F:protein serine/threonine kinase activity"/>
    <property type="evidence" value="ECO:0000318"/>
    <property type="project" value="GO_Central"/>
</dbReference>
<evidence type="ECO:0000313" key="8">
    <source>
        <dbReference type="Proteomes" id="UP000007110"/>
    </source>
</evidence>
<evidence type="ECO:0000256" key="5">
    <source>
        <dbReference type="SAM" id="MobiDB-lite"/>
    </source>
</evidence>
<evidence type="ECO:0000256" key="3">
    <source>
        <dbReference type="ARBA" id="ARBA00022777"/>
    </source>
</evidence>
<dbReference type="SUPFAM" id="SSF56112">
    <property type="entry name" value="Protein kinase-like (PK-like)"/>
    <property type="match status" value="1"/>
</dbReference>
<accession>A0A7M7RFF9</accession>
<sequence>MASTEDKATKGSLKNVSSDFLTPVHPAKRSRVSVATPARNSPATKLQIPASPFMKKLGWGTGVSVYLLERSPRPDGSGRSPWAVKKIRSKYKKGRGDVDVEGRLKKEAVILKKMSHANIVEFRALSKSADGSLCLSMENGQQSLMGMIDKRKEAGKGPFPAAQIYQVALSLASALNYLHNDLKYIHGDLKSGNVLVKGDFETVKLCDFGVALKLTDDLNGLENPTDDYVGSQPWNAMEVHMAGDITHKTDMFSYGLVIWEMMSLEAPHLDLLFSGDDSEYDDDETSFDESEFEAALGTRPPLPKENLGPAYQFLIELFCACTIEDPTQRPSAKMTLAALEDVML</sequence>
<dbReference type="InterPro" id="IPR011009">
    <property type="entry name" value="Kinase-like_dom_sf"/>
</dbReference>
<evidence type="ECO:0000256" key="1">
    <source>
        <dbReference type="ARBA" id="ARBA00022679"/>
    </source>
</evidence>
<dbReference type="PROSITE" id="PS00108">
    <property type="entry name" value="PROTEIN_KINASE_ST"/>
    <property type="match status" value="1"/>
</dbReference>
<keyword evidence="4" id="KW-0067">ATP-binding</keyword>
<feature type="region of interest" description="Disordered" evidence="5">
    <location>
        <begin position="1"/>
        <end position="38"/>
    </location>
</feature>
<evidence type="ECO:0000259" key="6">
    <source>
        <dbReference type="PROSITE" id="PS50011"/>
    </source>
</evidence>
<feature type="domain" description="Protein kinase" evidence="6">
    <location>
        <begin position="51"/>
        <end position="344"/>
    </location>
</feature>
<dbReference type="OMA" id="MIMDIAH"/>
<dbReference type="Pfam" id="PF00069">
    <property type="entry name" value="Pkinase"/>
    <property type="match status" value="1"/>
</dbReference>
<dbReference type="GO" id="GO:0005524">
    <property type="term" value="F:ATP binding"/>
    <property type="evidence" value="ECO:0007669"/>
    <property type="project" value="UniProtKB-KW"/>
</dbReference>
<dbReference type="OrthoDB" id="4062651at2759"/>
<keyword evidence="3" id="KW-0418">Kinase</keyword>
<proteinExistence type="predicted"/>
<dbReference type="CDD" id="cd14001">
    <property type="entry name" value="PKc_TOPK"/>
    <property type="match status" value="1"/>
</dbReference>
<keyword evidence="1" id="KW-0808">Transferase</keyword>
<dbReference type="PROSITE" id="PS50011">
    <property type="entry name" value="PROTEIN_KINASE_DOM"/>
    <property type="match status" value="1"/>
</dbReference>
<dbReference type="GO" id="GO:0051403">
    <property type="term" value="P:stress-activated MAPK cascade"/>
    <property type="evidence" value="ECO:0000318"/>
    <property type="project" value="GO_Central"/>
</dbReference>
<dbReference type="EnsemblMetazoa" id="XM_793659">
    <property type="protein sequence ID" value="XP_798752"/>
    <property type="gene ID" value="LOC594211"/>
</dbReference>
<dbReference type="PANTHER" id="PTHR43289">
    <property type="entry name" value="MITOGEN-ACTIVATED PROTEIN KINASE KINASE KINASE 20-RELATED"/>
    <property type="match status" value="1"/>
</dbReference>
<organism evidence="7 8">
    <name type="scientific">Strongylocentrotus purpuratus</name>
    <name type="common">Purple sea urchin</name>
    <dbReference type="NCBI Taxonomy" id="7668"/>
    <lineage>
        <taxon>Eukaryota</taxon>
        <taxon>Metazoa</taxon>
        <taxon>Echinodermata</taxon>
        <taxon>Eleutherozoa</taxon>
        <taxon>Echinozoa</taxon>
        <taxon>Echinoidea</taxon>
        <taxon>Euechinoidea</taxon>
        <taxon>Echinacea</taxon>
        <taxon>Camarodonta</taxon>
        <taxon>Echinidea</taxon>
        <taxon>Strongylocentrotidae</taxon>
        <taxon>Strongylocentrotus</taxon>
    </lineage>
</organism>
<dbReference type="InterPro" id="IPR008271">
    <property type="entry name" value="Ser/Thr_kinase_AS"/>
</dbReference>
<keyword evidence="8" id="KW-1185">Reference proteome</keyword>
<dbReference type="Gene3D" id="3.30.200.20">
    <property type="entry name" value="Phosphorylase Kinase, domain 1"/>
    <property type="match status" value="1"/>
</dbReference>
<dbReference type="KEGG" id="spu:594211"/>
<reference evidence="8" key="1">
    <citation type="submission" date="2015-02" db="EMBL/GenBank/DDBJ databases">
        <title>Genome sequencing for Strongylocentrotus purpuratus.</title>
        <authorList>
            <person name="Murali S."/>
            <person name="Liu Y."/>
            <person name="Vee V."/>
            <person name="English A."/>
            <person name="Wang M."/>
            <person name="Skinner E."/>
            <person name="Han Y."/>
            <person name="Muzny D.M."/>
            <person name="Worley K.C."/>
            <person name="Gibbs R.A."/>
        </authorList>
    </citation>
    <scope>NUCLEOTIDE SEQUENCE</scope>
</reference>
<evidence type="ECO:0000256" key="4">
    <source>
        <dbReference type="ARBA" id="ARBA00022840"/>
    </source>
</evidence>
<dbReference type="PANTHER" id="PTHR43289:SF14">
    <property type="entry name" value="LYMPHOKINE-ACTIVATED KILLER T-CELL-ORIGINATED PROTEIN KINASE"/>
    <property type="match status" value="1"/>
</dbReference>
<dbReference type="InterPro" id="IPR000719">
    <property type="entry name" value="Prot_kinase_dom"/>
</dbReference>